<keyword evidence="1" id="KW-0812">Transmembrane</keyword>
<dbReference type="AlphaFoldDB" id="A0A3A8BAG5"/>
<accession>A0A3A8BAG5</accession>
<dbReference type="GO" id="GO:0009390">
    <property type="term" value="C:dimethyl sulfoxide reductase complex"/>
    <property type="evidence" value="ECO:0007669"/>
    <property type="project" value="TreeGrafter"/>
</dbReference>
<dbReference type="Proteomes" id="UP000281128">
    <property type="component" value="Unassembled WGS sequence"/>
</dbReference>
<sequence>MNPAPSVIVFTTLSGLGFGLLFWLGLGLPSVTGWSAFAFFTIAYLLAVGGLIASVFHLGHPERALKAFTQWRSSWLSREGWTSVATLLVMALYGAGLVFFDARWWPLGWLGAALALGTVYTTSMIYTQMRTVPRWRTPLTPALYLALALAGGALLAGQVVWALILLPVAAVLQALWWVRGDGALAASGTTLASATGLGPGGGAVRAFEPPHTGTNYLLREFVYVVGRKHALKLRMIALALGYALPVLLLLLPFSHVAAAIAVVSHLAGIAASRWLFFAEAEHVVGLYYGKRAA</sequence>
<dbReference type="InterPro" id="IPR007059">
    <property type="entry name" value="DmsC"/>
</dbReference>
<dbReference type="Pfam" id="PF04976">
    <property type="entry name" value="DmsC"/>
    <property type="match status" value="1"/>
</dbReference>
<protein>
    <submittedName>
        <fullName evidence="2">Dibenzothiophene desulfurase</fullName>
    </submittedName>
</protein>
<evidence type="ECO:0000256" key="1">
    <source>
        <dbReference type="SAM" id="Phobius"/>
    </source>
</evidence>
<name>A0A3A8BAG5_9RHOB</name>
<keyword evidence="1" id="KW-0472">Membrane</keyword>
<dbReference type="OrthoDB" id="5520897at2"/>
<feature type="transmembrane region" description="Helical" evidence="1">
    <location>
        <begin position="80"/>
        <end position="100"/>
    </location>
</feature>
<dbReference type="PANTHER" id="PTHR38095">
    <property type="entry name" value="ANAEROBIC DIMETHYL SULFOXIDE REDUCTASE CHAIN YNFH"/>
    <property type="match status" value="1"/>
</dbReference>
<dbReference type="PANTHER" id="PTHR38095:SF1">
    <property type="entry name" value="ANAEROBIC DIMETHYL SULFOXIDE REDUCTASE CHAIN YNFH"/>
    <property type="match status" value="1"/>
</dbReference>
<dbReference type="GO" id="GO:0009389">
    <property type="term" value="F:dimethyl sulfoxide reductase activity"/>
    <property type="evidence" value="ECO:0007669"/>
    <property type="project" value="TreeGrafter"/>
</dbReference>
<keyword evidence="3" id="KW-1185">Reference proteome</keyword>
<feature type="transmembrane region" description="Helical" evidence="1">
    <location>
        <begin position="7"/>
        <end position="28"/>
    </location>
</feature>
<reference evidence="2 3" key="1">
    <citation type="submission" date="2018-09" db="EMBL/GenBank/DDBJ databases">
        <title>Roseovarius spongiae sp. nov., isolated from a marine sponge.</title>
        <authorList>
            <person name="Zhuang L."/>
            <person name="Luo L."/>
        </authorList>
    </citation>
    <scope>NUCLEOTIDE SEQUENCE [LARGE SCALE GENOMIC DNA]</scope>
    <source>
        <strain evidence="2 3">HN-E21</strain>
    </source>
</reference>
<feature type="transmembrane region" description="Helical" evidence="1">
    <location>
        <begin position="233"/>
        <end position="251"/>
    </location>
</feature>
<feature type="transmembrane region" description="Helical" evidence="1">
    <location>
        <begin position="138"/>
        <end position="155"/>
    </location>
</feature>
<feature type="transmembrane region" description="Helical" evidence="1">
    <location>
        <begin position="106"/>
        <end position="126"/>
    </location>
</feature>
<organism evidence="2 3">
    <name type="scientific">Roseovarius spongiae</name>
    <dbReference type="NCBI Taxonomy" id="2320272"/>
    <lineage>
        <taxon>Bacteria</taxon>
        <taxon>Pseudomonadati</taxon>
        <taxon>Pseudomonadota</taxon>
        <taxon>Alphaproteobacteria</taxon>
        <taxon>Rhodobacterales</taxon>
        <taxon>Roseobacteraceae</taxon>
        <taxon>Roseovarius</taxon>
    </lineage>
</organism>
<dbReference type="GO" id="GO:0005886">
    <property type="term" value="C:plasma membrane"/>
    <property type="evidence" value="ECO:0007669"/>
    <property type="project" value="TreeGrafter"/>
</dbReference>
<dbReference type="GO" id="GO:0019645">
    <property type="term" value="P:anaerobic electron transport chain"/>
    <property type="evidence" value="ECO:0007669"/>
    <property type="project" value="InterPro"/>
</dbReference>
<comment type="caution">
    <text evidence="2">The sequence shown here is derived from an EMBL/GenBank/DDBJ whole genome shotgun (WGS) entry which is preliminary data.</text>
</comment>
<evidence type="ECO:0000313" key="3">
    <source>
        <dbReference type="Proteomes" id="UP000281128"/>
    </source>
</evidence>
<keyword evidence="1" id="KW-1133">Transmembrane helix</keyword>
<dbReference type="RefSeq" id="WP_121163033.1">
    <property type="nucleotide sequence ID" value="NZ_RAPE01000001.1"/>
</dbReference>
<proteinExistence type="predicted"/>
<dbReference type="EMBL" id="RAPE01000001">
    <property type="protein sequence ID" value="RKF16114.1"/>
    <property type="molecule type" value="Genomic_DNA"/>
</dbReference>
<feature type="transmembrane region" description="Helical" evidence="1">
    <location>
        <begin position="34"/>
        <end position="59"/>
    </location>
</feature>
<evidence type="ECO:0000313" key="2">
    <source>
        <dbReference type="EMBL" id="RKF16114.1"/>
    </source>
</evidence>
<gene>
    <name evidence="2" type="ORF">D6850_00650</name>
</gene>